<dbReference type="Pfam" id="PF00072">
    <property type="entry name" value="Response_reg"/>
    <property type="match status" value="1"/>
</dbReference>
<feature type="domain" description="Response regulatory" evidence="7">
    <location>
        <begin position="3"/>
        <end position="116"/>
    </location>
</feature>
<evidence type="ECO:0000256" key="5">
    <source>
        <dbReference type="ARBA" id="ARBA00023163"/>
    </source>
</evidence>
<evidence type="ECO:0000313" key="9">
    <source>
        <dbReference type="Proteomes" id="UP001597183"/>
    </source>
</evidence>
<dbReference type="InterPro" id="IPR058245">
    <property type="entry name" value="NreC/VraR/RcsB-like_REC"/>
</dbReference>
<accession>A0ABW4A3F1</accession>
<dbReference type="InterPro" id="IPR001789">
    <property type="entry name" value="Sig_transdc_resp-reg_receiver"/>
</dbReference>
<proteinExistence type="inferred from homology"/>
<dbReference type="RefSeq" id="WP_317795390.1">
    <property type="nucleotide sequence ID" value="NZ_AP028461.1"/>
</dbReference>
<protein>
    <submittedName>
        <fullName evidence="8">Response regulator</fullName>
    </submittedName>
</protein>
<keyword evidence="3" id="KW-0731">Sigma factor</keyword>
<dbReference type="InterPro" id="IPR016032">
    <property type="entry name" value="Sig_transdc_resp-reg_C-effctor"/>
</dbReference>
<dbReference type="InterPro" id="IPR013249">
    <property type="entry name" value="RNA_pol_sigma70_r4_t2"/>
</dbReference>
<evidence type="ECO:0000313" key="8">
    <source>
        <dbReference type="EMBL" id="MFD1365152.1"/>
    </source>
</evidence>
<evidence type="ECO:0000256" key="3">
    <source>
        <dbReference type="ARBA" id="ARBA00023082"/>
    </source>
</evidence>
<dbReference type="CDD" id="cd17535">
    <property type="entry name" value="REC_NarL-like"/>
    <property type="match status" value="1"/>
</dbReference>
<dbReference type="SMART" id="SM00448">
    <property type="entry name" value="REC"/>
    <property type="match status" value="1"/>
</dbReference>
<dbReference type="Proteomes" id="UP001597183">
    <property type="component" value="Unassembled WGS sequence"/>
</dbReference>
<dbReference type="PANTHER" id="PTHR43214">
    <property type="entry name" value="TWO-COMPONENT RESPONSE REGULATOR"/>
    <property type="match status" value="1"/>
</dbReference>
<reference evidence="9" key="1">
    <citation type="journal article" date="2019" name="Int. J. Syst. Evol. Microbiol.">
        <title>The Global Catalogue of Microorganisms (GCM) 10K type strain sequencing project: providing services to taxonomists for standard genome sequencing and annotation.</title>
        <authorList>
            <consortium name="The Broad Institute Genomics Platform"/>
            <consortium name="The Broad Institute Genome Sequencing Center for Infectious Disease"/>
            <person name="Wu L."/>
            <person name="Ma J."/>
        </authorList>
    </citation>
    <scope>NUCLEOTIDE SEQUENCE [LARGE SCALE GENOMIC DNA]</scope>
    <source>
        <strain evidence="9">CCM 7526</strain>
    </source>
</reference>
<evidence type="ECO:0000256" key="4">
    <source>
        <dbReference type="ARBA" id="ARBA00023125"/>
    </source>
</evidence>
<organism evidence="8 9">
    <name type="scientific">Actinoplanes sichuanensis</name>
    <dbReference type="NCBI Taxonomy" id="512349"/>
    <lineage>
        <taxon>Bacteria</taxon>
        <taxon>Bacillati</taxon>
        <taxon>Actinomycetota</taxon>
        <taxon>Actinomycetes</taxon>
        <taxon>Micromonosporales</taxon>
        <taxon>Micromonosporaceae</taxon>
        <taxon>Actinoplanes</taxon>
    </lineage>
</organism>
<feature type="modified residue" description="4-aspartylphosphate" evidence="6">
    <location>
        <position position="52"/>
    </location>
</feature>
<evidence type="ECO:0000256" key="1">
    <source>
        <dbReference type="ARBA" id="ARBA00010641"/>
    </source>
</evidence>
<name>A0ABW4A3F1_9ACTN</name>
<dbReference type="SUPFAM" id="SSF46894">
    <property type="entry name" value="C-terminal effector domain of the bipartite response regulators"/>
    <property type="match status" value="1"/>
</dbReference>
<evidence type="ECO:0000259" key="7">
    <source>
        <dbReference type="PROSITE" id="PS50110"/>
    </source>
</evidence>
<dbReference type="InterPro" id="IPR039420">
    <property type="entry name" value="WalR-like"/>
</dbReference>
<gene>
    <name evidence="8" type="ORF">ACFQ5G_07330</name>
</gene>
<comment type="similarity">
    <text evidence="1">Belongs to the sigma-70 factor family. ECF subfamily.</text>
</comment>
<comment type="caution">
    <text evidence="8">The sequence shown here is derived from an EMBL/GenBank/DDBJ whole genome shotgun (WGS) entry which is preliminary data.</text>
</comment>
<keyword evidence="5" id="KW-0804">Transcription</keyword>
<dbReference type="EMBL" id="JBHTMK010000008">
    <property type="protein sequence ID" value="MFD1365152.1"/>
    <property type="molecule type" value="Genomic_DNA"/>
</dbReference>
<dbReference type="Gene3D" id="3.40.50.2300">
    <property type="match status" value="1"/>
</dbReference>
<dbReference type="InterPro" id="IPR011006">
    <property type="entry name" value="CheY-like_superfamily"/>
</dbReference>
<keyword evidence="2" id="KW-0805">Transcription regulation</keyword>
<sequence>MIRVAVVDNDKLVAAGLRALLAESDDIELVHSATSMSEHLAAAPPTDVVLLDLRLEDGTDPAANVSVLRRTGVRVIVFSVHGDRHHVRSTIRAGASGYLIKDDDAAKLAEAVRGGHDGQLALTAELMSIINDDPPELSPQEARALYLYGTGSTLAATARRMGVTIPTVRSYLTRIRAKWAAIDEPVDDVRRLVHEYDPHGRPAGSPRDGAS</sequence>
<evidence type="ECO:0000256" key="2">
    <source>
        <dbReference type="ARBA" id="ARBA00023015"/>
    </source>
</evidence>
<dbReference type="SUPFAM" id="SSF52172">
    <property type="entry name" value="CheY-like"/>
    <property type="match status" value="1"/>
</dbReference>
<evidence type="ECO:0000256" key="6">
    <source>
        <dbReference type="PROSITE-ProRule" id="PRU00169"/>
    </source>
</evidence>
<dbReference type="PROSITE" id="PS50110">
    <property type="entry name" value="RESPONSE_REGULATORY"/>
    <property type="match status" value="1"/>
</dbReference>
<keyword evidence="4" id="KW-0238">DNA-binding</keyword>
<dbReference type="Pfam" id="PF08281">
    <property type="entry name" value="Sigma70_r4_2"/>
    <property type="match status" value="1"/>
</dbReference>
<keyword evidence="6" id="KW-0597">Phosphoprotein</keyword>
<keyword evidence="9" id="KW-1185">Reference proteome</keyword>